<dbReference type="EMBL" id="BBMN01000002">
    <property type="protein sequence ID" value="GAL03825.1"/>
    <property type="molecule type" value="Genomic_DNA"/>
</dbReference>
<dbReference type="GO" id="GO:0008861">
    <property type="term" value="F:formate C-acetyltransferase activity"/>
    <property type="evidence" value="ECO:0007669"/>
    <property type="project" value="UniProtKB-EC"/>
</dbReference>
<reference evidence="2 3" key="1">
    <citation type="journal article" date="2014" name="Genome Announc.">
        <title>Draft Genome Sequences of Two Vibrionaceae Species, Vibrio ponticus C121 and Photobacterium aphoticum C119, Isolated as Coral Reef Microbiota.</title>
        <authorList>
            <person name="Al-saari N."/>
            <person name="Meirelles P.M."/>
            <person name="Mino S."/>
            <person name="Suda W."/>
            <person name="Oshima K."/>
            <person name="Hattori M."/>
            <person name="Ohkuma M."/>
            <person name="Thompson F.L."/>
            <person name="Gomez-Gil B."/>
            <person name="Sawabe T."/>
            <person name="Sawabe T."/>
        </authorList>
    </citation>
    <scope>NUCLEOTIDE SEQUENCE [LARGE SCALE GENOMIC DNA]</scope>
    <source>
        <strain evidence="2 3">JCM 19237</strain>
    </source>
</reference>
<dbReference type="AlphaFoldDB" id="A0A090QKZ6"/>
<dbReference type="STRING" id="754436.JCM19237_6719"/>
<keyword evidence="2" id="KW-0012">Acyltransferase</keyword>
<dbReference type="InterPro" id="IPR051215">
    <property type="entry name" value="GRE"/>
</dbReference>
<accession>A0A090QKZ6</accession>
<evidence type="ECO:0000313" key="3">
    <source>
        <dbReference type="Proteomes" id="UP000029227"/>
    </source>
</evidence>
<keyword evidence="2" id="KW-0808">Transferase</keyword>
<comment type="caution">
    <text evidence="2">The sequence shown here is derived from an EMBL/GenBank/DDBJ whole genome shotgun (WGS) entry which is preliminary data.</text>
</comment>
<dbReference type="Proteomes" id="UP000029227">
    <property type="component" value="Unassembled WGS sequence"/>
</dbReference>
<dbReference type="GO" id="GO:0016829">
    <property type="term" value="F:lyase activity"/>
    <property type="evidence" value="ECO:0007669"/>
    <property type="project" value="UniProtKB-KW"/>
</dbReference>
<dbReference type="GO" id="GO:0005829">
    <property type="term" value="C:cytosol"/>
    <property type="evidence" value="ECO:0007669"/>
    <property type="project" value="TreeGrafter"/>
</dbReference>
<evidence type="ECO:0000259" key="1">
    <source>
        <dbReference type="PROSITE" id="PS51554"/>
    </source>
</evidence>
<protein>
    <submittedName>
        <fullName evidence="2">Pyruvate formate-lyase</fullName>
        <ecNumber evidence="2">2.3.1.54</ecNumber>
    </submittedName>
</protein>
<name>A0A090QKZ6_9GAMM</name>
<sequence length="192" mass="21803">MNEMITATLDQDQKNGSHMGEKIFQTNNYHFAGIGHFAMDFAKLMTQGFDGVIQQAEDALAKLSKRDPEFASKRDYYKATLITQNAAKKYITRYADLANQMAANESDETRKQELSAMAENCYQIAGGVPQTFWQAVQLFNFATTLTQIEGNGHSISYGRMDQWLHPIYLADTQKTAHRKRSFLNCSKCFTSR</sequence>
<dbReference type="SUPFAM" id="SSF51998">
    <property type="entry name" value="PFL-like glycyl radical enzymes"/>
    <property type="match status" value="1"/>
</dbReference>
<dbReference type="PANTHER" id="PTHR43641">
    <property type="entry name" value="FORMATE ACETYLTRANSFERASE 3-RELATED"/>
    <property type="match status" value="1"/>
</dbReference>
<dbReference type="PROSITE" id="PS51554">
    <property type="entry name" value="PFL"/>
    <property type="match status" value="1"/>
</dbReference>
<keyword evidence="2" id="KW-0456">Lyase</keyword>
<proteinExistence type="predicted"/>
<dbReference type="InterPro" id="IPR004184">
    <property type="entry name" value="PFL_dom"/>
</dbReference>
<dbReference type="Gene3D" id="3.20.70.20">
    <property type="match status" value="1"/>
</dbReference>
<keyword evidence="2" id="KW-0670">Pyruvate</keyword>
<dbReference type="PANTHER" id="PTHR43641:SF2">
    <property type="entry name" value="DEHYDRATASE YBIW-RELATED"/>
    <property type="match status" value="1"/>
</dbReference>
<dbReference type="eggNOG" id="COG1882">
    <property type="taxonomic scope" value="Bacteria"/>
</dbReference>
<gene>
    <name evidence="2" type="ORF">JCM19237_6719</name>
</gene>
<dbReference type="Pfam" id="PF02901">
    <property type="entry name" value="PFL-like"/>
    <property type="match status" value="1"/>
</dbReference>
<evidence type="ECO:0000313" key="2">
    <source>
        <dbReference type="EMBL" id="GAL03825.1"/>
    </source>
</evidence>
<feature type="domain" description="PFL" evidence="1">
    <location>
        <begin position="1"/>
        <end position="192"/>
    </location>
</feature>
<organism evidence="2 3">
    <name type="scientific">Photobacterium aphoticum</name>
    <dbReference type="NCBI Taxonomy" id="754436"/>
    <lineage>
        <taxon>Bacteria</taxon>
        <taxon>Pseudomonadati</taxon>
        <taxon>Pseudomonadota</taxon>
        <taxon>Gammaproteobacteria</taxon>
        <taxon>Vibrionales</taxon>
        <taxon>Vibrionaceae</taxon>
        <taxon>Photobacterium</taxon>
    </lineage>
</organism>
<dbReference type="EC" id="2.3.1.54" evidence="2"/>